<dbReference type="AlphaFoldDB" id="A0A0E9T919"/>
<protein>
    <submittedName>
        <fullName evidence="2">Uncharacterized protein</fullName>
    </submittedName>
</protein>
<dbReference type="EMBL" id="GBXM01058436">
    <property type="protein sequence ID" value="JAH50141.1"/>
    <property type="molecule type" value="Transcribed_RNA"/>
</dbReference>
<evidence type="ECO:0000256" key="1">
    <source>
        <dbReference type="SAM" id="MobiDB-lite"/>
    </source>
</evidence>
<reference evidence="2" key="1">
    <citation type="submission" date="2014-11" db="EMBL/GenBank/DDBJ databases">
        <authorList>
            <person name="Amaro Gonzalez C."/>
        </authorList>
    </citation>
    <scope>NUCLEOTIDE SEQUENCE</scope>
</reference>
<sequence length="23" mass="2546">MLAAIQLKQSKLPISEHPKSTPQ</sequence>
<name>A0A0E9T919_ANGAN</name>
<reference evidence="2" key="2">
    <citation type="journal article" date="2015" name="Fish Shellfish Immunol.">
        <title>Early steps in the European eel (Anguilla anguilla)-Vibrio vulnificus interaction in the gills: Role of the RtxA13 toxin.</title>
        <authorList>
            <person name="Callol A."/>
            <person name="Pajuelo D."/>
            <person name="Ebbesson L."/>
            <person name="Teles M."/>
            <person name="MacKenzie S."/>
            <person name="Amaro C."/>
        </authorList>
    </citation>
    <scope>NUCLEOTIDE SEQUENCE</scope>
</reference>
<feature type="region of interest" description="Disordered" evidence="1">
    <location>
        <begin position="1"/>
        <end position="23"/>
    </location>
</feature>
<organism evidence="2">
    <name type="scientific">Anguilla anguilla</name>
    <name type="common">European freshwater eel</name>
    <name type="synonym">Muraena anguilla</name>
    <dbReference type="NCBI Taxonomy" id="7936"/>
    <lineage>
        <taxon>Eukaryota</taxon>
        <taxon>Metazoa</taxon>
        <taxon>Chordata</taxon>
        <taxon>Craniata</taxon>
        <taxon>Vertebrata</taxon>
        <taxon>Euteleostomi</taxon>
        <taxon>Actinopterygii</taxon>
        <taxon>Neopterygii</taxon>
        <taxon>Teleostei</taxon>
        <taxon>Anguilliformes</taxon>
        <taxon>Anguillidae</taxon>
        <taxon>Anguilla</taxon>
    </lineage>
</organism>
<feature type="compositionally biased region" description="Basic and acidic residues" evidence="1">
    <location>
        <begin position="14"/>
        <end position="23"/>
    </location>
</feature>
<proteinExistence type="predicted"/>
<accession>A0A0E9T919</accession>
<evidence type="ECO:0000313" key="2">
    <source>
        <dbReference type="EMBL" id="JAH50141.1"/>
    </source>
</evidence>